<accession>A0ABY4CLV5</accession>
<reference evidence="4" key="1">
    <citation type="submission" date="2021-12" db="EMBL/GenBank/DDBJ databases">
        <title>Alicyclobacillaceae gen. nov., sp. nov., isolated from chalcocite enrichment system.</title>
        <authorList>
            <person name="Jiang Z."/>
        </authorList>
    </citation>
    <scope>NUCLEOTIDE SEQUENCE</scope>
    <source>
        <strain evidence="4">MYW30-H2</strain>
    </source>
</reference>
<evidence type="ECO:0000313" key="5">
    <source>
        <dbReference type="Proteomes" id="UP000830167"/>
    </source>
</evidence>
<feature type="domain" description="Glycosyltransferase subfamily 4-like N-terminal" evidence="3">
    <location>
        <begin position="16"/>
        <end position="169"/>
    </location>
</feature>
<dbReference type="Proteomes" id="UP000830167">
    <property type="component" value="Chromosome"/>
</dbReference>
<evidence type="ECO:0000313" key="4">
    <source>
        <dbReference type="EMBL" id="UOF91483.1"/>
    </source>
</evidence>
<dbReference type="EMBL" id="CP089291">
    <property type="protein sequence ID" value="UOF91483.1"/>
    <property type="molecule type" value="Genomic_DNA"/>
</dbReference>
<evidence type="ECO:0000259" key="3">
    <source>
        <dbReference type="Pfam" id="PF13439"/>
    </source>
</evidence>
<dbReference type="InterPro" id="IPR001296">
    <property type="entry name" value="Glyco_trans_1"/>
</dbReference>
<sequence length="375" mass="42590">MRIGVDARPLSGNRTGIGNYTLQLLLNLVNQENPHEYFLFAHKEFDLPKELQCLQKVIRTARSGTLWMQYGLPFLLEKYKIDLFWGPNYTIPLLHLSPIKTVLTIHDMVSFIYPKTLPKKTVLHNLYALPLYVKNADWVITDSNSTMYDVQSFLGVNDDRISSLPLGVSESYFKKRANSKNVINSYGLIPNQFILYVGTIEPRKNLETIIKAYLEVNKKLEFLPDLVIIGKKGWGYDSFFDCVQSSKLNTKIHILEYISDEDLACFYQEALMMIYPSLYEGFGLPVLEAMASGLPVITSNVSSLPEVVGDAGLLVNPYSVSELSNAICLLVYDGNLRNEISGKARRRASSFSWKNTANKTREIFDHLLLNKKYGC</sequence>
<dbReference type="PANTHER" id="PTHR46401">
    <property type="entry name" value="GLYCOSYLTRANSFERASE WBBK-RELATED"/>
    <property type="match status" value="1"/>
</dbReference>
<protein>
    <submittedName>
        <fullName evidence="4">Glycosyltransferase family 4 protein</fullName>
    </submittedName>
</protein>
<dbReference type="RefSeq" id="WP_347438174.1">
    <property type="nucleotide sequence ID" value="NZ_CP089291.1"/>
</dbReference>
<dbReference type="InterPro" id="IPR028098">
    <property type="entry name" value="Glyco_trans_4-like_N"/>
</dbReference>
<dbReference type="Pfam" id="PF00534">
    <property type="entry name" value="Glycos_transf_1"/>
    <property type="match status" value="1"/>
</dbReference>
<dbReference type="SUPFAM" id="SSF53756">
    <property type="entry name" value="UDP-Glycosyltransferase/glycogen phosphorylase"/>
    <property type="match status" value="1"/>
</dbReference>
<dbReference type="CDD" id="cd03809">
    <property type="entry name" value="GT4_MtfB-like"/>
    <property type="match status" value="1"/>
</dbReference>
<evidence type="ECO:0000256" key="1">
    <source>
        <dbReference type="ARBA" id="ARBA00022679"/>
    </source>
</evidence>
<dbReference type="PANTHER" id="PTHR46401:SF2">
    <property type="entry name" value="GLYCOSYLTRANSFERASE WBBK-RELATED"/>
    <property type="match status" value="1"/>
</dbReference>
<dbReference type="Pfam" id="PF13439">
    <property type="entry name" value="Glyco_transf_4"/>
    <property type="match status" value="1"/>
</dbReference>
<organism evidence="4 5">
    <name type="scientific">Fodinisporobacter ferrooxydans</name>
    <dbReference type="NCBI Taxonomy" id="2901836"/>
    <lineage>
        <taxon>Bacteria</taxon>
        <taxon>Bacillati</taxon>
        <taxon>Bacillota</taxon>
        <taxon>Bacilli</taxon>
        <taxon>Bacillales</taxon>
        <taxon>Alicyclobacillaceae</taxon>
        <taxon>Fodinisporobacter</taxon>
    </lineage>
</organism>
<keyword evidence="5" id="KW-1185">Reference proteome</keyword>
<name>A0ABY4CLV5_9BACL</name>
<feature type="domain" description="Glycosyl transferase family 1" evidence="2">
    <location>
        <begin position="192"/>
        <end position="346"/>
    </location>
</feature>
<keyword evidence="1" id="KW-0808">Transferase</keyword>
<dbReference type="Gene3D" id="3.40.50.2000">
    <property type="entry name" value="Glycogen Phosphorylase B"/>
    <property type="match status" value="2"/>
</dbReference>
<gene>
    <name evidence="4" type="ORF">LSG31_04315</name>
</gene>
<proteinExistence type="predicted"/>
<evidence type="ECO:0000259" key="2">
    <source>
        <dbReference type="Pfam" id="PF00534"/>
    </source>
</evidence>